<protein>
    <submittedName>
        <fullName evidence="3">Predicted NTP pyrophosphohydrolase, NUDIX family</fullName>
    </submittedName>
</protein>
<name>A0A1H7IMG4_OLID1</name>
<dbReference type="PANTHER" id="PTHR21340">
    <property type="entry name" value="DIADENOSINE 5,5-P1,P4-TETRAPHOSPHATE PYROPHOSPHOHYDROLASE MUTT"/>
    <property type="match status" value="1"/>
</dbReference>
<keyword evidence="1 3" id="KW-0378">Hydrolase</keyword>
<keyword evidence="4" id="KW-1185">Reference proteome</keyword>
<organism evidence="3 4">
    <name type="scientific">Olivibacter domesticus</name>
    <name type="common">Pseudosphingobacterium domesticum</name>
    <dbReference type="NCBI Taxonomy" id="407022"/>
    <lineage>
        <taxon>Bacteria</taxon>
        <taxon>Pseudomonadati</taxon>
        <taxon>Bacteroidota</taxon>
        <taxon>Sphingobacteriia</taxon>
        <taxon>Sphingobacteriales</taxon>
        <taxon>Sphingobacteriaceae</taxon>
        <taxon>Olivibacter</taxon>
    </lineage>
</organism>
<dbReference type="InterPro" id="IPR000086">
    <property type="entry name" value="NUDIX_hydrolase_dom"/>
</dbReference>
<dbReference type="AlphaFoldDB" id="A0A1H7IMG4"/>
<dbReference type="Gene3D" id="3.90.79.10">
    <property type="entry name" value="Nucleoside Triphosphate Pyrophosphohydrolase"/>
    <property type="match status" value="1"/>
</dbReference>
<dbReference type="RefSeq" id="WP_093318516.1">
    <property type="nucleotide sequence ID" value="NZ_FOAF01000001.1"/>
</dbReference>
<dbReference type="GO" id="GO:0006167">
    <property type="term" value="P:AMP biosynthetic process"/>
    <property type="evidence" value="ECO:0007669"/>
    <property type="project" value="TreeGrafter"/>
</dbReference>
<dbReference type="GO" id="GO:0004081">
    <property type="term" value="F:bis(5'-nucleosyl)-tetraphosphatase (asymmetrical) activity"/>
    <property type="evidence" value="ECO:0007669"/>
    <property type="project" value="TreeGrafter"/>
</dbReference>
<dbReference type="PROSITE" id="PS51462">
    <property type="entry name" value="NUDIX"/>
    <property type="match status" value="1"/>
</dbReference>
<dbReference type="PANTHER" id="PTHR21340:SF7">
    <property type="entry name" value="NUDIX HYDROLASE DOMAIN-CONTAINING PROTEIN"/>
    <property type="match status" value="1"/>
</dbReference>
<gene>
    <name evidence="3" type="ORF">SAMN05661044_00759</name>
</gene>
<sequence>MKKSAGILLIRSTEKELEFFLVHPGGPFFQKKNEGWWTIPKGEILLDEDPLNAAVREFEEETGHKLHGAFHPVPPIKQKGGKEVLCWVIEKDIDPSTIRSNNFEIEWPPKSGIRRQFPEIDKAGWFNYSEAKVLINIKQVPFLDEALQIHNRSAEF</sequence>
<dbReference type="CDD" id="cd04662">
    <property type="entry name" value="NUDIX_Hydrolase"/>
    <property type="match status" value="1"/>
</dbReference>
<evidence type="ECO:0000313" key="4">
    <source>
        <dbReference type="Proteomes" id="UP000199421"/>
    </source>
</evidence>
<dbReference type="EMBL" id="FOAF01000001">
    <property type="protein sequence ID" value="SEK63608.1"/>
    <property type="molecule type" value="Genomic_DNA"/>
</dbReference>
<dbReference type="InterPro" id="IPR015797">
    <property type="entry name" value="NUDIX_hydrolase-like_dom_sf"/>
</dbReference>
<dbReference type="Proteomes" id="UP000199421">
    <property type="component" value="Unassembled WGS sequence"/>
</dbReference>
<dbReference type="Pfam" id="PF00293">
    <property type="entry name" value="NUDIX"/>
    <property type="match status" value="1"/>
</dbReference>
<proteinExistence type="predicted"/>
<reference evidence="4" key="1">
    <citation type="submission" date="2016-10" db="EMBL/GenBank/DDBJ databases">
        <authorList>
            <person name="Varghese N."/>
            <person name="Submissions S."/>
        </authorList>
    </citation>
    <scope>NUCLEOTIDE SEQUENCE [LARGE SCALE GENOMIC DNA]</scope>
    <source>
        <strain evidence="4">DSM 18733</strain>
    </source>
</reference>
<evidence type="ECO:0000256" key="1">
    <source>
        <dbReference type="ARBA" id="ARBA00022801"/>
    </source>
</evidence>
<dbReference type="InterPro" id="IPR051325">
    <property type="entry name" value="Nudix_hydrolase_domain"/>
</dbReference>
<feature type="domain" description="Nudix hydrolase" evidence="2">
    <location>
        <begin position="1"/>
        <end position="148"/>
    </location>
</feature>
<dbReference type="GO" id="GO:0006754">
    <property type="term" value="P:ATP biosynthetic process"/>
    <property type="evidence" value="ECO:0007669"/>
    <property type="project" value="TreeGrafter"/>
</dbReference>
<dbReference type="SUPFAM" id="SSF55811">
    <property type="entry name" value="Nudix"/>
    <property type="match status" value="1"/>
</dbReference>
<evidence type="ECO:0000313" key="3">
    <source>
        <dbReference type="EMBL" id="SEK63608.1"/>
    </source>
</evidence>
<dbReference type="PROSITE" id="PS00893">
    <property type="entry name" value="NUDIX_BOX"/>
    <property type="match status" value="1"/>
</dbReference>
<accession>A0A1H7IMG4</accession>
<evidence type="ECO:0000259" key="2">
    <source>
        <dbReference type="PROSITE" id="PS51462"/>
    </source>
</evidence>
<dbReference type="InterPro" id="IPR020084">
    <property type="entry name" value="NUDIX_hydrolase_CS"/>
</dbReference>
<dbReference type="OrthoDB" id="954553at2"/>